<proteinExistence type="predicted"/>
<feature type="domain" description="Suppressor of fused-like" evidence="1">
    <location>
        <begin position="47"/>
        <end position="192"/>
    </location>
</feature>
<gene>
    <name evidence="2" type="ORF">DEO27_003595</name>
</gene>
<dbReference type="InterPro" id="IPR020941">
    <property type="entry name" value="SUFU-like_domain"/>
</dbReference>
<keyword evidence="3" id="KW-1185">Reference proteome</keyword>
<evidence type="ECO:0000313" key="2">
    <source>
        <dbReference type="EMBL" id="QEM09137.1"/>
    </source>
</evidence>
<accession>A0A5C1HSZ0</accession>
<organism evidence="2 3">
    <name type="scientific">Mucilaginibacter rubeus</name>
    <dbReference type="NCBI Taxonomy" id="2027860"/>
    <lineage>
        <taxon>Bacteria</taxon>
        <taxon>Pseudomonadati</taxon>
        <taxon>Bacteroidota</taxon>
        <taxon>Sphingobacteriia</taxon>
        <taxon>Sphingobacteriales</taxon>
        <taxon>Sphingobacteriaceae</taxon>
        <taxon>Mucilaginibacter</taxon>
    </lineage>
</organism>
<dbReference type="EMBL" id="CP043450">
    <property type="protein sequence ID" value="QEM09137.1"/>
    <property type="molecule type" value="Genomic_DNA"/>
</dbReference>
<dbReference type="KEGG" id="mrub:DEO27_003595"/>
<sequence>MNKRKNMVYSVKFYKEILKKHYIANWGNNYLEKTWNSGPINKLSNQFTVLEFPPHGERKMWTYATCGMSTFSQSSPIELHIFSKVQDDSLLELLSSVVYFHNVDQNLNLEHTVNFGKPWQLSSICTYGLISLPYLDGPDLEVLYSAEQDKTIHCYWLIPITLEERDFKIRYGLEALEEIFDSKNFNYIDNMRQSVV</sequence>
<dbReference type="RefSeq" id="WP_112569823.1">
    <property type="nucleotide sequence ID" value="NZ_CP043450.1"/>
</dbReference>
<dbReference type="Proteomes" id="UP000251402">
    <property type="component" value="Chromosome"/>
</dbReference>
<reference evidence="2" key="1">
    <citation type="submission" date="2019-08" db="EMBL/GenBank/DDBJ databases">
        <title>Comparative genome analysis confer to the adaptation heavy metal polluted environment.</title>
        <authorList>
            <person name="Li Y."/>
        </authorList>
    </citation>
    <scope>NUCLEOTIDE SEQUENCE [LARGE SCALE GENOMIC DNA]</scope>
    <source>
        <strain evidence="2">P1</strain>
    </source>
</reference>
<name>A0A5C1HSZ0_9SPHI</name>
<evidence type="ECO:0000259" key="1">
    <source>
        <dbReference type="Pfam" id="PF05076"/>
    </source>
</evidence>
<dbReference type="OrthoDB" id="8479146at2"/>
<evidence type="ECO:0000313" key="3">
    <source>
        <dbReference type="Proteomes" id="UP000251402"/>
    </source>
</evidence>
<dbReference type="AlphaFoldDB" id="A0A5C1HSZ0"/>
<dbReference type="Pfam" id="PF05076">
    <property type="entry name" value="SUFU"/>
    <property type="match status" value="1"/>
</dbReference>
<protein>
    <submittedName>
        <fullName evidence="2">Suppressor of fused domain protein</fullName>
    </submittedName>
</protein>